<evidence type="ECO:0000256" key="4">
    <source>
        <dbReference type="ARBA" id="ARBA00022833"/>
    </source>
</evidence>
<evidence type="ECO:0000256" key="6">
    <source>
        <dbReference type="RuleBase" id="RU368091"/>
    </source>
</evidence>
<accession>A0A223KSE3</accession>
<evidence type="ECO:0000256" key="2">
    <source>
        <dbReference type="ARBA" id="ARBA00022723"/>
    </source>
</evidence>
<sequence>MKYVKSMIPMIMCLVLLFQVPFVSANEWTRDQAEDKYKWDLASIYKDEKEWRKDLKLAEKLANKFAKEEKPIESAKQLQKLLEQYFTINQIFEKAYVYSKLLFDVDMGNPYAMELSNEIEKMTVTIVQQTNWFTNAIQDIDKKSWKSIVTHKDLEEYRYFLEQVYNGKEHALPKESEEVLIEAMPFLHASNEIFTMISKDLQLPNIRVNEQEYTLTPQTYSVYMTSNDRSLRKAAFETYYETLSQYEDSFASILANIIKANNFFAKTKKYNSALQASLESKEIEPKVYEKLIKTVDQHLPLFHRYLKLKQQFLQLDNMELYDLAAPSPIKEEKEISYEEAQQIVLKGLAPLGNDYTNIVEKGLKERWVDVYPNKGKATGAYQLGAFAIHPFILLNYQGLQHDVMTLAHEFGHAAHSYFSNENQPYQDAQYVTFTAEVASTLNEHLLHQQFIENAKTKEEKLLALYKYLEDFRVTLFRQTQFAEFEKAVHEAGQNGEALHADKIKEIYLNIVNKHFGKVMDIDDKIAMEWARVPHFFHSSFYTYQYATSFAASAALAEQLKEENGEAQKRIIDKLLSSGGSKPPIQILKETGVDMSNPKPIKQTMRRFEQLLDEFEQLLTETN</sequence>
<dbReference type="PANTHER" id="PTHR11804:SF84">
    <property type="entry name" value="SACCHAROLYSIN"/>
    <property type="match status" value="1"/>
</dbReference>
<dbReference type="CDD" id="cd09608">
    <property type="entry name" value="M3B_PepF"/>
    <property type="match status" value="1"/>
</dbReference>
<keyword evidence="4 6" id="KW-0862">Zinc</keyword>
<dbReference type="InterPro" id="IPR004438">
    <property type="entry name" value="Peptidase_M3B"/>
</dbReference>
<dbReference type="Gene3D" id="1.10.1370.20">
    <property type="entry name" value="Oligoendopeptidase f, C-terminal domain"/>
    <property type="match status" value="1"/>
</dbReference>
<feature type="chain" id="PRO_5011268998" description="Oligopeptidase F" evidence="7">
    <location>
        <begin position="26"/>
        <end position="622"/>
    </location>
</feature>
<dbReference type="InterPro" id="IPR045090">
    <property type="entry name" value="Pept_M3A_M3B"/>
</dbReference>
<dbReference type="SUPFAM" id="SSF55486">
    <property type="entry name" value="Metalloproteases ('zincins'), catalytic domain"/>
    <property type="match status" value="1"/>
</dbReference>
<gene>
    <name evidence="10" type="ORF">BC6307_14525</name>
</gene>
<comment type="cofactor">
    <cofactor evidence="6">
        <name>Zn(2+)</name>
        <dbReference type="ChEBI" id="CHEBI:29105"/>
    </cofactor>
    <text evidence="6">Binds 1 zinc ion.</text>
</comment>
<dbReference type="InterPro" id="IPR013647">
    <property type="entry name" value="OligopepF_N_dom"/>
</dbReference>
<feature type="domain" description="Peptidase M3A/M3B catalytic" evidence="8">
    <location>
        <begin position="222"/>
        <end position="605"/>
    </location>
</feature>
<keyword evidence="3 6" id="KW-0378">Hydrolase</keyword>
<dbReference type="Pfam" id="PF08439">
    <property type="entry name" value="Peptidase_M3_N"/>
    <property type="match status" value="1"/>
</dbReference>
<keyword evidence="2 6" id="KW-0479">Metal-binding</keyword>
<reference evidence="10 11" key="1">
    <citation type="submission" date="2016-12" db="EMBL/GenBank/DDBJ databases">
        <title>The whole genome sequencing and assembly of Bacillus cohnii DSM 6307T strain.</title>
        <authorList>
            <person name="Lee Y.-J."/>
            <person name="Yi H."/>
            <person name="Bahn Y.-S."/>
            <person name="Kim J.F."/>
            <person name="Lee D.-W."/>
        </authorList>
    </citation>
    <scope>NUCLEOTIDE SEQUENCE [LARGE SCALE GENOMIC DNA]</scope>
    <source>
        <strain evidence="10 11">DSM 6307</strain>
    </source>
</reference>
<evidence type="ECO:0000256" key="1">
    <source>
        <dbReference type="ARBA" id="ARBA00022670"/>
    </source>
</evidence>
<keyword evidence="11" id="KW-1185">Reference proteome</keyword>
<comment type="similarity">
    <text evidence="6">Belongs to the peptidase M3B family.</text>
</comment>
<keyword evidence="1 6" id="KW-0645">Protease</keyword>
<dbReference type="GO" id="GO:0046872">
    <property type="term" value="F:metal ion binding"/>
    <property type="evidence" value="ECO:0007669"/>
    <property type="project" value="UniProtKB-UniRule"/>
</dbReference>
<evidence type="ECO:0000256" key="3">
    <source>
        <dbReference type="ARBA" id="ARBA00022801"/>
    </source>
</evidence>
<evidence type="ECO:0000256" key="5">
    <source>
        <dbReference type="ARBA" id="ARBA00023049"/>
    </source>
</evidence>
<dbReference type="EMBL" id="CP018866">
    <property type="protein sequence ID" value="AST92421.1"/>
    <property type="molecule type" value="Genomic_DNA"/>
</dbReference>
<evidence type="ECO:0000313" key="10">
    <source>
        <dbReference type="EMBL" id="AST92421.1"/>
    </source>
</evidence>
<dbReference type="InterPro" id="IPR001567">
    <property type="entry name" value="Pept_M3A_M3B_dom"/>
</dbReference>
<dbReference type="Pfam" id="PF01432">
    <property type="entry name" value="Peptidase_M3"/>
    <property type="match status" value="1"/>
</dbReference>
<feature type="domain" description="Oligopeptidase F N-terminal" evidence="9">
    <location>
        <begin position="138"/>
        <end position="197"/>
    </location>
</feature>
<evidence type="ECO:0000313" key="11">
    <source>
        <dbReference type="Proteomes" id="UP000215224"/>
    </source>
</evidence>
<dbReference type="Proteomes" id="UP000215224">
    <property type="component" value="Chromosome"/>
</dbReference>
<dbReference type="NCBIfam" id="TIGR00181">
    <property type="entry name" value="pepF"/>
    <property type="match status" value="1"/>
</dbReference>
<evidence type="ECO:0000256" key="7">
    <source>
        <dbReference type="SAM" id="SignalP"/>
    </source>
</evidence>
<dbReference type="EC" id="3.4.24.-" evidence="6"/>
<comment type="function">
    <text evidence="6">Has oligopeptidase activity and degrades a variety of small bioactive peptides.</text>
</comment>
<dbReference type="GO" id="GO:0004222">
    <property type="term" value="F:metalloendopeptidase activity"/>
    <property type="evidence" value="ECO:0007669"/>
    <property type="project" value="UniProtKB-UniRule"/>
</dbReference>
<dbReference type="RefSeq" id="WP_066413008.1">
    <property type="nucleotide sequence ID" value="NZ_CP018866.1"/>
</dbReference>
<dbReference type="Gene3D" id="1.20.140.70">
    <property type="entry name" value="Oligopeptidase f, N-terminal domain"/>
    <property type="match status" value="1"/>
</dbReference>
<dbReference type="PANTHER" id="PTHR11804">
    <property type="entry name" value="PROTEASE M3 THIMET OLIGOPEPTIDASE-RELATED"/>
    <property type="match status" value="1"/>
</dbReference>
<dbReference type="STRING" id="1314751.GCA_001591425_01034"/>
<protein>
    <recommendedName>
        <fullName evidence="6">Oligopeptidase F</fullName>
        <ecNumber evidence="6">3.4.24.-</ecNumber>
    </recommendedName>
</protein>
<feature type="signal peptide" evidence="7">
    <location>
        <begin position="1"/>
        <end position="25"/>
    </location>
</feature>
<dbReference type="GO" id="GO:0006518">
    <property type="term" value="P:peptide metabolic process"/>
    <property type="evidence" value="ECO:0007669"/>
    <property type="project" value="TreeGrafter"/>
</dbReference>
<keyword evidence="5 6" id="KW-0482">Metalloprotease</keyword>
<dbReference type="KEGG" id="bcoh:BC6307_14525"/>
<dbReference type="InterPro" id="IPR042088">
    <property type="entry name" value="OligoPept_F_C"/>
</dbReference>
<proteinExistence type="inferred from homology"/>
<keyword evidence="7" id="KW-0732">Signal</keyword>
<name>A0A223KSE3_9BACI</name>
<dbReference type="GO" id="GO:0006508">
    <property type="term" value="P:proteolysis"/>
    <property type="evidence" value="ECO:0007669"/>
    <property type="project" value="UniProtKB-KW"/>
</dbReference>
<evidence type="ECO:0000259" key="9">
    <source>
        <dbReference type="Pfam" id="PF08439"/>
    </source>
</evidence>
<evidence type="ECO:0000259" key="8">
    <source>
        <dbReference type="Pfam" id="PF01432"/>
    </source>
</evidence>
<dbReference type="Gene3D" id="1.10.287.830">
    <property type="entry name" value="putative peptidase helix hairpin domain like"/>
    <property type="match status" value="1"/>
</dbReference>
<organism evidence="10 11">
    <name type="scientific">Sutcliffiella cohnii</name>
    <dbReference type="NCBI Taxonomy" id="33932"/>
    <lineage>
        <taxon>Bacteria</taxon>
        <taxon>Bacillati</taxon>
        <taxon>Bacillota</taxon>
        <taxon>Bacilli</taxon>
        <taxon>Bacillales</taxon>
        <taxon>Bacillaceae</taxon>
        <taxon>Sutcliffiella</taxon>
    </lineage>
</organism>
<dbReference type="AlphaFoldDB" id="A0A223KSE3"/>